<feature type="compositionally biased region" description="Low complexity" evidence="8">
    <location>
        <begin position="925"/>
        <end position="940"/>
    </location>
</feature>
<dbReference type="PROSITE" id="PS50078">
    <property type="entry name" value="POLO_BOX"/>
    <property type="match status" value="1"/>
</dbReference>
<feature type="region of interest" description="Disordered" evidence="8">
    <location>
        <begin position="1"/>
        <end position="54"/>
    </location>
</feature>
<evidence type="ECO:0000256" key="5">
    <source>
        <dbReference type="ARBA" id="ARBA00022840"/>
    </source>
</evidence>
<evidence type="ECO:0000313" key="12">
    <source>
        <dbReference type="Proteomes" id="UP000283634"/>
    </source>
</evidence>
<keyword evidence="1 7" id="KW-0723">Serine/threonine-protein kinase</keyword>
<protein>
    <recommendedName>
        <fullName evidence="7">Serine/threonine-protein kinase PLK</fullName>
        <ecNumber evidence="7">2.7.11.21</ecNumber>
    </recommendedName>
    <alternativeName>
        <fullName evidence="7">Polo-like kinase</fullName>
    </alternativeName>
</protein>
<dbReference type="PROSITE" id="PS50011">
    <property type="entry name" value="PROTEIN_KINASE_DOM"/>
    <property type="match status" value="1"/>
</dbReference>
<proteinExistence type="inferred from homology"/>
<evidence type="ECO:0000259" key="9">
    <source>
        <dbReference type="PROSITE" id="PS50011"/>
    </source>
</evidence>
<name>A0A422NSZ4_TRYRA</name>
<dbReference type="InterPro" id="IPR000959">
    <property type="entry name" value="POLO_box_dom"/>
</dbReference>
<keyword evidence="2 7" id="KW-0808">Transferase</keyword>
<dbReference type="RefSeq" id="XP_029240503.1">
    <property type="nucleotide sequence ID" value="XM_029379647.1"/>
</dbReference>
<evidence type="ECO:0000256" key="8">
    <source>
        <dbReference type="SAM" id="MobiDB-lite"/>
    </source>
</evidence>
<feature type="binding site" evidence="6">
    <location>
        <position position="149"/>
    </location>
    <ligand>
        <name>ATP</name>
        <dbReference type="ChEBI" id="CHEBI:30616"/>
    </ligand>
</feature>
<evidence type="ECO:0000256" key="3">
    <source>
        <dbReference type="ARBA" id="ARBA00022741"/>
    </source>
</evidence>
<dbReference type="PANTHER" id="PTHR24349">
    <property type="entry name" value="SERINE/THREONINE-PROTEIN KINASE"/>
    <property type="match status" value="1"/>
</dbReference>
<keyword evidence="4 7" id="KW-0418">Kinase</keyword>
<organism evidence="11 12">
    <name type="scientific">Trypanosoma rangeli</name>
    <dbReference type="NCBI Taxonomy" id="5698"/>
    <lineage>
        <taxon>Eukaryota</taxon>
        <taxon>Discoba</taxon>
        <taxon>Euglenozoa</taxon>
        <taxon>Kinetoplastea</taxon>
        <taxon>Metakinetoplastina</taxon>
        <taxon>Trypanosomatida</taxon>
        <taxon>Trypanosomatidae</taxon>
        <taxon>Trypanosoma</taxon>
        <taxon>Herpetosoma</taxon>
    </lineage>
</organism>
<dbReference type="VEuPathDB" id="TriTrypDB:TRSC58_03488"/>
<dbReference type="GO" id="GO:0004674">
    <property type="term" value="F:protein serine/threonine kinase activity"/>
    <property type="evidence" value="ECO:0007669"/>
    <property type="project" value="UniProtKB-KW"/>
</dbReference>
<feature type="domain" description="POLO box" evidence="10">
    <location>
        <begin position="1221"/>
        <end position="1299"/>
    </location>
</feature>
<comment type="catalytic activity">
    <reaction evidence="7">
        <text>L-threonyl-[protein] + ATP = O-phospho-L-threonyl-[protein] + ADP + H(+)</text>
        <dbReference type="Rhea" id="RHEA:46608"/>
        <dbReference type="Rhea" id="RHEA-COMP:11060"/>
        <dbReference type="Rhea" id="RHEA-COMP:11605"/>
        <dbReference type="ChEBI" id="CHEBI:15378"/>
        <dbReference type="ChEBI" id="CHEBI:30013"/>
        <dbReference type="ChEBI" id="CHEBI:30616"/>
        <dbReference type="ChEBI" id="CHEBI:61977"/>
        <dbReference type="ChEBI" id="CHEBI:456216"/>
        <dbReference type="EC" id="2.7.11.21"/>
    </reaction>
</comment>
<dbReference type="InterPro" id="IPR058800">
    <property type="entry name" value="Znf-KKT2_KKT3"/>
</dbReference>
<keyword evidence="5 6" id="KW-0067">ATP-binding</keyword>
<feature type="compositionally biased region" description="Low complexity" evidence="8">
    <location>
        <begin position="735"/>
        <end position="758"/>
    </location>
</feature>
<evidence type="ECO:0000256" key="1">
    <source>
        <dbReference type="ARBA" id="ARBA00022527"/>
    </source>
</evidence>
<evidence type="ECO:0000313" key="11">
    <source>
        <dbReference type="EMBL" id="RNF08622.1"/>
    </source>
</evidence>
<dbReference type="OMA" id="MSHFSRH"/>
<dbReference type="GO" id="GO:0005524">
    <property type="term" value="F:ATP binding"/>
    <property type="evidence" value="ECO:0007669"/>
    <property type="project" value="UniProtKB-UniRule"/>
</dbReference>
<evidence type="ECO:0000256" key="7">
    <source>
        <dbReference type="RuleBase" id="RU361162"/>
    </source>
</evidence>
<comment type="caution">
    <text evidence="11">The sequence shown here is derived from an EMBL/GenBank/DDBJ whole genome shotgun (WGS) entry which is preliminary data.</text>
</comment>
<dbReference type="OrthoDB" id="270458at2759"/>
<dbReference type="Pfam" id="PF26235">
    <property type="entry name" value="zf-KKT2_KKT3"/>
    <property type="match status" value="1"/>
</dbReference>
<feature type="compositionally biased region" description="Basic and acidic residues" evidence="8">
    <location>
        <begin position="723"/>
        <end position="732"/>
    </location>
</feature>
<evidence type="ECO:0000256" key="2">
    <source>
        <dbReference type="ARBA" id="ARBA00022679"/>
    </source>
</evidence>
<feature type="compositionally biased region" description="Low complexity" evidence="8">
    <location>
        <begin position="859"/>
        <end position="872"/>
    </location>
</feature>
<evidence type="ECO:0000256" key="6">
    <source>
        <dbReference type="PROSITE-ProRule" id="PRU10141"/>
    </source>
</evidence>
<comment type="similarity">
    <text evidence="7">Belongs to the protein kinase superfamily. Ser/Thr protein kinase family. CDC5/Polo subfamily.</text>
</comment>
<feature type="domain" description="Protein kinase" evidence="9">
    <location>
        <begin position="116"/>
        <end position="392"/>
    </location>
</feature>
<keyword evidence="3 6" id="KW-0547">Nucleotide-binding</keyword>
<accession>A0A422NSZ4</accession>
<dbReference type="PROSITE" id="PS00108">
    <property type="entry name" value="PROTEIN_KINASE_ST"/>
    <property type="match status" value="1"/>
</dbReference>
<sequence>MIRDTRMSVWEDNRENDGGIGSSSSTRQDDAERAEEEEDEKNGRPRTPSSRVMVSIPRELSHTPAIAGLSPTARTPLIQQCHLHRGNYYKTDNNDGYHQPPLEQMTVSFEEDGLQLTTTSLLGKGGFGRVYVARSNGGELYALKASAKKMSTADWSRLHKEVELMSHFSRHPNVVKFIAAGRDEERAYVVMECCASRSLHDVIANHGMDVPEILWVGWALVDTIAFMHSKGCIHRDLKPQNLLFDFDGNLKITDFGLSSRVAEAQPRKTVAGTAMYMAPEIAEAVYKRMSNSTDQQPLQYGQEVDTWSIGVVLYVMLTRMNPYVEAMEKRGTRDMDKMQKTLSLFNAVADAAWSWPTGWSGDPELCDIVNRALHQDARKRATLQELLQHPVWNRRPLSCPLSLLHKLHLLERPASSASRHALTRRSLSRVAENLPIPAAKKTADDVLVDGMRRVLLTEQRARANLVLEHHETLRLLVELLKLSRGEVDVRRSIEEDEKRHRIVLQNQIVTRQNRRRGSEALVLSSSVAALAAETGSVARASRVHRQSSVMLVAHEDPPGEEAGRIVRASPDKYAMVYPGRDTATRWSLRPVISLPRELNSEIEEFKCLNNHIMTKLTVMPHGYNGFDCNVCDREILKITPETPAFRCHKCDYDLCMRCAYQGRLKDVNFVCVSCTKKFTSSAKLQAHSLQCRGPSWSPSPRRSSRMNTMLWEKMESHRGSLLEVRLPGDPKPRPSGRQSGRSSTGRASSGGRISIGDSHVASPEDVRVMVVPHRNASFPDMPDLTSTQQTGGGGRRRSTSLKGEGRASTNGSFSFELPPEIRLSKHTKRERVEPRSSAEMQEIVDVDSPPLKKKERTEVQVGVSSGEEASVSSYKVNDKGDIIGIAAQHRAARESSLQQQQQQQQQGQGVIVIRADTASKPPEMSSQPRVPRSASSSRSAGVMLSVATKVASKTFEPPLAQVTRAATSVTIATTSTTTGYDVAQVSKMPQKVRQPSAGSMMAMHGGPPLPRRGPGMPQNTLYPVTKAVPPPNLPVPRQPSHPLVQFGSETHQFSGGHLPPSGSNAFLALPREEQNRQRFVDDFLSGGWVRFYSFTNEETVVMYYCAQPGRYGAMFPTEAGVGTAVVDVHSRLVLYVPCMNNESTNRSQPHPHVQTFYDEDVRLLGVTEAQRYLGSVLESIMGFVNEVARLRAEGLTPAAVHAAYIHQRDKSAVPKDTKFVYVRKVFPDPSGSFTLFRLSNLRSQVVCNALMDIRWQSDRRHNVGQKYYVLADGTAEPFVVDHTGILTQVETVLSNNFRR</sequence>
<dbReference type="InterPro" id="IPR000719">
    <property type="entry name" value="Prot_kinase_dom"/>
</dbReference>
<evidence type="ECO:0000259" key="10">
    <source>
        <dbReference type="PROSITE" id="PS50078"/>
    </source>
</evidence>
<dbReference type="Proteomes" id="UP000283634">
    <property type="component" value="Unassembled WGS sequence"/>
</dbReference>
<reference evidence="11 12" key="1">
    <citation type="journal article" date="2018" name="BMC Genomics">
        <title>Genomic comparison of Trypanosoma conorhini and Trypanosoma rangeli to Trypanosoma cruzi strains of high and low virulence.</title>
        <authorList>
            <person name="Bradwell K.R."/>
            <person name="Koparde V.N."/>
            <person name="Matveyev A.V."/>
            <person name="Serrano M.G."/>
            <person name="Alves J.M."/>
            <person name="Parikh H."/>
            <person name="Huang B."/>
            <person name="Lee V."/>
            <person name="Espinosa-Alvarez O."/>
            <person name="Ortiz P.A."/>
            <person name="Costa-Martins A.G."/>
            <person name="Teixeira M.M."/>
            <person name="Buck G.A."/>
        </authorList>
    </citation>
    <scope>NUCLEOTIDE SEQUENCE [LARGE SCALE GENOMIC DNA]</scope>
    <source>
        <strain evidence="11 12">AM80</strain>
    </source>
</reference>
<feature type="region of interest" description="Disordered" evidence="8">
    <location>
        <begin position="723"/>
        <end position="872"/>
    </location>
</feature>
<dbReference type="Pfam" id="PF00069">
    <property type="entry name" value="Pkinase"/>
    <property type="match status" value="1"/>
</dbReference>
<dbReference type="InterPro" id="IPR017441">
    <property type="entry name" value="Protein_kinase_ATP_BS"/>
</dbReference>
<dbReference type="EC" id="2.7.11.21" evidence="7"/>
<dbReference type="EMBL" id="MKGL01000062">
    <property type="protein sequence ID" value="RNF08622.1"/>
    <property type="molecule type" value="Genomic_DNA"/>
</dbReference>
<dbReference type="GeneID" id="40326581"/>
<feature type="compositionally biased region" description="Basic and acidic residues" evidence="8">
    <location>
        <begin position="1"/>
        <end position="17"/>
    </location>
</feature>
<dbReference type="InterPro" id="IPR050205">
    <property type="entry name" value="CDPK_Ser/Thr_kinases"/>
</dbReference>
<dbReference type="Gene3D" id="1.10.510.10">
    <property type="entry name" value="Transferase(Phosphotransferase) domain 1"/>
    <property type="match status" value="1"/>
</dbReference>
<dbReference type="SMART" id="SM00220">
    <property type="entry name" value="S_TKc"/>
    <property type="match status" value="1"/>
</dbReference>
<dbReference type="PROSITE" id="PS00107">
    <property type="entry name" value="PROTEIN_KINASE_ATP"/>
    <property type="match status" value="1"/>
</dbReference>
<keyword evidence="12" id="KW-1185">Reference proteome</keyword>
<dbReference type="SUPFAM" id="SSF56112">
    <property type="entry name" value="Protein kinase-like (PK-like)"/>
    <property type="match status" value="1"/>
</dbReference>
<feature type="region of interest" description="Disordered" evidence="8">
    <location>
        <begin position="918"/>
        <end position="940"/>
    </location>
</feature>
<dbReference type="InterPro" id="IPR011009">
    <property type="entry name" value="Kinase-like_dom_sf"/>
</dbReference>
<dbReference type="InterPro" id="IPR008271">
    <property type="entry name" value="Ser/Thr_kinase_AS"/>
</dbReference>
<evidence type="ECO:0000256" key="4">
    <source>
        <dbReference type="ARBA" id="ARBA00022777"/>
    </source>
</evidence>
<dbReference type="VEuPathDB" id="TriTrypDB:TRSC58_06373"/>
<gene>
    <name evidence="11" type="ORF">TraAM80_02648</name>
</gene>